<keyword evidence="3" id="KW-1185">Reference proteome</keyword>
<reference evidence="2" key="1">
    <citation type="submission" date="2020-04" db="EMBL/GenBank/DDBJ databases">
        <title>Analysis of mating type loci in Filobasidium floriforme.</title>
        <authorList>
            <person name="Nowrousian M."/>
        </authorList>
    </citation>
    <scope>NUCLEOTIDE SEQUENCE</scope>
    <source>
        <strain evidence="2">CBS 6242</strain>
    </source>
</reference>
<gene>
    <name evidence="2" type="ORF">FFLO_00942</name>
</gene>
<feature type="region of interest" description="Disordered" evidence="1">
    <location>
        <begin position="185"/>
        <end position="226"/>
    </location>
</feature>
<feature type="compositionally biased region" description="Basic residues" evidence="1">
    <location>
        <begin position="196"/>
        <end position="210"/>
    </location>
</feature>
<sequence length="258" mass="27125">MLLSLVGPYLPLPAQQVLQAFQPLINLLSNPASLAYTAYNNPTQIPGILVHTLSSVFGLLRMIDIGSLTDGVTDLFTDPSSKSLSDWWPLLVSGLAIWLSLRTVMSTLRVATGLFSTVFRYGSLFTLAISLFGWVTGGRNAGGNAPANGGGIGDIFSTLNNVVGGGQQAGFANMARGFAGEMADAWQKGQQESAGKAKRSSSSRSRKSKTPKAQPATDAAGAGGDLADMAQKWVKEALWKITMGGGEGDKKTGKTKNR</sequence>
<feature type="compositionally biased region" description="Low complexity" evidence="1">
    <location>
        <begin position="213"/>
        <end position="226"/>
    </location>
</feature>
<dbReference type="EMBL" id="JABELV010000011">
    <property type="protein sequence ID" value="KAG7571117.1"/>
    <property type="molecule type" value="Genomic_DNA"/>
</dbReference>
<accession>A0A8K0JQJ1</accession>
<protein>
    <submittedName>
        <fullName evidence="2">Uncharacterized protein</fullName>
    </submittedName>
</protein>
<dbReference type="Proteomes" id="UP000812966">
    <property type="component" value="Unassembled WGS sequence"/>
</dbReference>
<dbReference type="AlphaFoldDB" id="A0A8K0JQJ1"/>
<evidence type="ECO:0000313" key="2">
    <source>
        <dbReference type="EMBL" id="KAG7571117.1"/>
    </source>
</evidence>
<name>A0A8K0JQJ1_9TREE</name>
<evidence type="ECO:0000313" key="3">
    <source>
        <dbReference type="Proteomes" id="UP000812966"/>
    </source>
</evidence>
<organism evidence="2 3">
    <name type="scientific">Filobasidium floriforme</name>
    <dbReference type="NCBI Taxonomy" id="5210"/>
    <lineage>
        <taxon>Eukaryota</taxon>
        <taxon>Fungi</taxon>
        <taxon>Dikarya</taxon>
        <taxon>Basidiomycota</taxon>
        <taxon>Agaricomycotina</taxon>
        <taxon>Tremellomycetes</taxon>
        <taxon>Filobasidiales</taxon>
        <taxon>Filobasidiaceae</taxon>
        <taxon>Filobasidium</taxon>
    </lineage>
</organism>
<proteinExistence type="predicted"/>
<evidence type="ECO:0000256" key="1">
    <source>
        <dbReference type="SAM" id="MobiDB-lite"/>
    </source>
</evidence>
<comment type="caution">
    <text evidence="2">The sequence shown here is derived from an EMBL/GenBank/DDBJ whole genome shotgun (WGS) entry which is preliminary data.</text>
</comment>